<dbReference type="EMBL" id="LQYT01000072">
    <property type="protein sequence ID" value="KYD15127.1"/>
    <property type="molecule type" value="Genomic_DNA"/>
</dbReference>
<gene>
    <name evidence="1" type="ORF">B4135_2695</name>
</gene>
<accession>A0A150LS67</accession>
<name>A0A150LS67_9BACI</name>
<reference evidence="1 2" key="1">
    <citation type="submission" date="2016-01" db="EMBL/GenBank/DDBJ databases">
        <title>Draft Genome Sequences of Seven Thermophilic Sporeformers Isolated from Foods.</title>
        <authorList>
            <person name="Berendsen E.M."/>
            <person name="Wells-Bennik M.H."/>
            <person name="Krawcyk A.O."/>
            <person name="De Jong A."/>
            <person name="Holsappel S."/>
            <person name="Eijlander R.T."/>
            <person name="Kuipers O.P."/>
        </authorList>
    </citation>
    <scope>NUCLEOTIDE SEQUENCE [LARGE SCALE GENOMIC DNA]</scope>
    <source>
        <strain evidence="1 2">B4135</strain>
    </source>
</reference>
<dbReference type="Proteomes" id="UP000075683">
    <property type="component" value="Unassembled WGS sequence"/>
</dbReference>
<protein>
    <submittedName>
        <fullName evidence="1">Uncharacterized protein</fullName>
    </submittedName>
</protein>
<proteinExistence type="predicted"/>
<sequence>MSSEGFSKDSLPPAGAVPSEQEMEAIKAYLNRKYPLLLKNSPRALEGAVNDQ</sequence>
<dbReference type="AlphaFoldDB" id="A0A150LS67"/>
<organism evidence="1 2">
    <name type="scientific">Caldibacillus debilis</name>
    <dbReference type="NCBI Taxonomy" id="301148"/>
    <lineage>
        <taxon>Bacteria</taxon>
        <taxon>Bacillati</taxon>
        <taxon>Bacillota</taxon>
        <taxon>Bacilli</taxon>
        <taxon>Bacillales</taxon>
        <taxon>Bacillaceae</taxon>
        <taxon>Caldibacillus</taxon>
    </lineage>
</organism>
<comment type="caution">
    <text evidence="1">The sequence shown here is derived from an EMBL/GenBank/DDBJ whole genome shotgun (WGS) entry which is preliminary data.</text>
</comment>
<dbReference type="OrthoDB" id="1898772at2"/>
<dbReference type="RefSeq" id="WP_020153655.1">
    <property type="nucleotide sequence ID" value="NZ_LQYT01000072.1"/>
</dbReference>
<evidence type="ECO:0000313" key="1">
    <source>
        <dbReference type="EMBL" id="KYD15127.1"/>
    </source>
</evidence>
<evidence type="ECO:0000313" key="2">
    <source>
        <dbReference type="Proteomes" id="UP000075683"/>
    </source>
</evidence>